<name>A0AAE3QJ69_9HYPH</name>
<feature type="transmembrane region" description="Helical" evidence="1">
    <location>
        <begin position="157"/>
        <end position="175"/>
    </location>
</feature>
<feature type="transmembrane region" description="Helical" evidence="1">
    <location>
        <begin position="222"/>
        <end position="243"/>
    </location>
</feature>
<dbReference type="EMBL" id="JALDYZ010000015">
    <property type="protein sequence ID" value="MDI7924515.1"/>
    <property type="molecule type" value="Genomic_DNA"/>
</dbReference>
<keyword evidence="1" id="KW-0812">Transmembrane</keyword>
<gene>
    <name evidence="3" type="ORF">MRS75_20840</name>
</gene>
<sequence>MVLLPAERFITTIIAALAVLDAALLFWKGISVDIRGYTVLLAFGLLAIGIGQFYRRARPVEGIALAATAAGLYILFTLVGSVFNYLLLPLRFAPIDGFLAAIDARLGYDWAGFVTWFSQYPVLGAMLRAVYLTSMAQLLLTILVLGFSRRRRMLHEFLLTGTIGALVAVMFWSFFPSFGPSALYALPGSVQENVSLVVGPAYGMELLRLAEQGTSYLTPKSVLGLIAFPSFHTVMACMSVWYLGRVRFIGLPIVALNIVMVPAILVQGGHHLIDLAGGMATFALALVLARIALEQCERTNTRASLSVRTFVNS</sequence>
<feature type="transmembrane region" description="Helical" evidence="1">
    <location>
        <begin position="272"/>
        <end position="293"/>
    </location>
</feature>
<proteinExistence type="predicted"/>
<evidence type="ECO:0000313" key="3">
    <source>
        <dbReference type="EMBL" id="MDI7924515.1"/>
    </source>
</evidence>
<protein>
    <submittedName>
        <fullName evidence="3">Phosphatase PAP2 family protein</fullName>
    </submittedName>
</protein>
<feature type="transmembrane region" description="Helical" evidence="1">
    <location>
        <begin position="248"/>
        <end position="266"/>
    </location>
</feature>
<evidence type="ECO:0000313" key="4">
    <source>
        <dbReference type="Proteomes" id="UP001161580"/>
    </source>
</evidence>
<dbReference type="RefSeq" id="WP_311788338.1">
    <property type="nucleotide sequence ID" value="NZ_JALDYY010000015.1"/>
</dbReference>
<feature type="domain" description="Inositolphosphotransferase Aur1/Ipt1" evidence="2">
    <location>
        <begin position="99"/>
        <end position="287"/>
    </location>
</feature>
<dbReference type="GO" id="GO:0016020">
    <property type="term" value="C:membrane"/>
    <property type="evidence" value="ECO:0007669"/>
    <property type="project" value="UniProtKB-SubCell"/>
</dbReference>
<feature type="transmembrane region" description="Helical" evidence="1">
    <location>
        <begin position="9"/>
        <end position="30"/>
    </location>
</feature>
<evidence type="ECO:0000259" key="2">
    <source>
        <dbReference type="Pfam" id="PF14378"/>
    </source>
</evidence>
<dbReference type="InterPro" id="IPR026841">
    <property type="entry name" value="Aur1/Ipt1"/>
</dbReference>
<accession>A0AAE3QJ69</accession>
<keyword evidence="4" id="KW-1185">Reference proteome</keyword>
<comment type="caution">
    <text evidence="3">The sequence shown here is derived from an EMBL/GenBank/DDBJ whole genome shotgun (WGS) entry which is preliminary data.</text>
</comment>
<evidence type="ECO:0000256" key="1">
    <source>
        <dbReference type="SAM" id="Phobius"/>
    </source>
</evidence>
<dbReference type="Pfam" id="PF14378">
    <property type="entry name" value="PAP2_3"/>
    <property type="match status" value="1"/>
</dbReference>
<dbReference type="AlphaFoldDB" id="A0AAE3QJ69"/>
<dbReference type="Proteomes" id="UP001161580">
    <property type="component" value="Unassembled WGS sequence"/>
</dbReference>
<reference evidence="3" key="1">
    <citation type="submission" date="2022-03" db="EMBL/GenBank/DDBJ databases">
        <title>Fererhizobium litorale gen. nov., sp. nov., isolated from sandy sediments of the Sea of Japan seashore.</title>
        <authorList>
            <person name="Romanenko L."/>
            <person name="Kurilenko V."/>
            <person name="Otstavnykh N."/>
            <person name="Svetashev V."/>
            <person name="Tekutyeva L."/>
            <person name="Isaeva M."/>
            <person name="Mikhailov V."/>
        </authorList>
    </citation>
    <scope>NUCLEOTIDE SEQUENCE</scope>
    <source>
        <strain evidence="3">KMM 9576</strain>
    </source>
</reference>
<feature type="transmembrane region" description="Helical" evidence="1">
    <location>
        <begin position="36"/>
        <end position="54"/>
    </location>
</feature>
<keyword evidence="1" id="KW-1133">Transmembrane helix</keyword>
<organism evidence="3 4">
    <name type="scientific">Ferirhizobium litorale</name>
    <dbReference type="NCBI Taxonomy" id="2927786"/>
    <lineage>
        <taxon>Bacteria</taxon>
        <taxon>Pseudomonadati</taxon>
        <taxon>Pseudomonadota</taxon>
        <taxon>Alphaproteobacteria</taxon>
        <taxon>Hyphomicrobiales</taxon>
        <taxon>Rhizobiaceae</taxon>
        <taxon>Ferirhizobium</taxon>
    </lineage>
</organism>
<keyword evidence="1" id="KW-0472">Membrane</keyword>
<feature type="transmembrane region" description="Helical" evidence="1">
    <location>
        <begin position="125"/>
        <end position="145"/>
    </location>
</feature>
<feature type="transmembrane region" description="Helical" evidence="1">
    <location>
        <begin position="63"/>
        <end position="87"/>
    </location>
</feature>